<name>A0A420H718_9PEZI</name>
<dbReference type="AlphaFoldDB" id="A0A420H718"/>
<evidence type="ECO:0000256" key="2">
    <source>
        <dbReference type="ARBA" id="ARBA00022969"/>
    </source>
</evidence>
<feature type="compositionally biased region" description="Low complexity" evidence="7">
    <location>
        <begin position="29"/>
        <end position="44"/>
    </location>
</feature>
<evidence type="ECO:0000313" key="9">
    <source>
        <dbReference type="EMBL" id="RKF53210.1"/>
    </source>
</evidence>
<dbReference type="PANTHER" id="PTHR33572:SF3">
    <property type="entry name" value="VELVET COMPLEX SUBUNIT B"/>
    <property type="match status" value="1"/>
</dbReference>
<dbReference type="GO" id="GO:0030435">
    <property type="term" value="P:sporulation resulting in formation of a cellular spore"/>
    <property type="evidence" value="ECO:0007669"/>
    <property type="project" value="UniProtKB-KW"/>
</dbReference>
<feature type="domain" description="Velvet" evidence="8">
    <location>
        <begin position="121"/>
        <end position="461"/>
    </location>
</feature>
<evidence type="ECO:0000256" key="3">
    <source>
        <dbReference type="ARBA" id="ARBA00023015"/>
    </source>
</evidence>
<organism evidence="9 10">
    <name type="scientific">Erysiphe neolycopersici</name>
    <dbReference type="NCBI Taxonomy" id="212602"/>
    <lineage>
        <taxon>Eukaryota</taxon>
        <taxon>Fungi</taxon>
        <taxon>Dikarya</taxon>
        <taxon>Ascomycota</taxon>
        <taxon>Pezizomycotina</taxon>
        <taxon>Leotiomycetes</taxon>
        <taxon>Erysiphales</taxon>
        <taxon>Erysiphaceae</taxon>
        <taxon>Erysiphe</taxon>
    </lineage>
</organism>
<keyword evidence="10" id="KW-1185">Reference proteome</keyword>
<feature type="region of interest" description="Disordered" evidence="7">
    <location>
        <begin position="1"/>
        <end position="52"/>
    </location>
</feature>
<accession>A0A420H718</accession>
<proteinExistence type="inferred from homology"/>
<dbReference type="EMBL" id="MCFK01010762">
    <property type="protein sequence ID" value="RKF53210.1"/>
    <property type="molecule type" value="Genomic_DNA"/>
</dbReference>
<keyword evidence="4" id="KW-0804">Transcription</keyword>
<evidence type="ECO:0000313" key="10">
    <source>
        <dbReference type="Proteomes" id="UP000286134"/>
    </source>
</evidence>
<gene>
    <name evidence="9" type="ORF">OnM2_107002</name>
</gene>
<evidence type="ECO:0000256" key="7">
    <source>
        <dbReference type="SAM" id="MobiDB-lite"/>
    </source>
</evidence>
<keyword evidence="2" id="KW-0749">Sporulation</keyword>
<dbReference type="PROSITE" id="PS51821">
    <property type="entry name" value="VELVET"/>
    <property type="match status" value="1"/>
</dbReference>
<feature type="compositionally biased region" description="Polar residues" evidence="7">
    <location>
        <begin position="202"/>
        <end position="333"/>
    </location>
</feature>
<dbReference type="InterPro" id="IPR038491">
    <property type="entry name" value="Velvet_dom_sf"/>
</dbReference>
<dbReference type="Proteomes" id="UP000286134">
    <property type="component" value="Unassembled WGS sequence"/>
</dbReference>
<keyword evidence="5" id="KW-0539">Nucleus</keyword>
<dbReference type="OrthoDB" id="1746739at2759"/>
<sequence>MNSTYSQQQQQQQHGSPLCHHGGIRQDATYRPGATTTATSTAYPPANPMPLPTQSHNISLPYATGSYIPLASSRTPIQESVHSSADVLASLPPGGQPPPLSESMPTSCHHNGKKYQKQCINTCLGARLVVVQQPQRARMCGFGDKDRRPITPPPCVKLIVTDLDTGKESDFKVLSTIEHGMFVLNVDLWSADKKSEVNLVRQTANSPSISSTISVPYQDSNSNATYHLSNGIKSEPGQTSYTNHYPSNKSNSTSLYDSQVQNYNGQPPYSQNYGQSNGQTYPSPNSYSQPPTPQQMYFNTSGIHTNSSPSNQYADPSQGQLSPYPNRSYSSQDSNHRIPVNNPAQGMFTRNLIGSLAASAFRLTDPEDKIGIWFVLQDLSVRTEGDFRLRFSFVNVSEISPPPGAQNGTNGLSLNKGKSPVLARCFSDVFSVYSAKRFPGVVESTPLSRCFATQGIKIPIRKDAAKGDKEKDDEDD</sequence>
<protein>
    <submittedName>
        <fullName evidence="9">Velvet complex subunit 2</fullName>
    </submittedName>
</protein>
<reference evidence="9 10" key="1">
    <citation type="journal article" date="2018" name="BMC Genomics">
        <title>Comparative genome analyses reveal sequence features reflecting distinct modes of host-adaptation between dicot and monocot powdery mildew.</title>
        <authorList>
            <person name="Wu Y."/>
            <person name="Ma X."/>
            <person name="Pan Z."/>
            <person name="Kale S.D."/>
            <person name="Song Y."/>
            <person name="King H."/>
            <person name="Zhang Q."/>
            <person name="Presley C."/>
            <person name="Deng X."/>
            <person name="Wei C.I."/>
            <person name="Xiao S."/>
        </authorList>
    </citation>
    <scope>NUCLEOTIDE SEQUENCE [LARGE SCALE GENOMIC DNA]</scope>
    <source>
        <strain evidence="9">UMSG2</strain>
    </source>
</reference>
<dbReference type="InterPro" id="IPR021740">
    <property type="entry name" value="Velvet"/>
</dbReference>
<keyword evidence="3" id="KW-0805">Transcription regulation</keyword>
<dbReference type="GO" id="GO:0005634">
    <property type="term" value="C:nucleus"/>
    <property type="evidence" value="ECO:0007669"/>
    <property type="project" value="UniProtKB-SubCell"/>
</dbReference>
<comment type="similarity">
    <text evidence="6">Belongs to the velvet family. VelB subfamily.</text>
</comment>
<dbReference type="Gene3D" id="2.60.40.3960">
    <property type="entry name" value="Velvet domain"/>
    <property type="match status" value="2"/>
</dbReference>
<evidence type="ECO:0000256" key="5">
    <source>
        <dbReference type="ARBA" id="ARBA00023242"/>
    </source>
</evidence>
<evidence type="ECO:0000256" key="4">
    <source>
        <dbReference type="ARBA" id="ARBA00023163"/>
    </source>
</evidence>
<dbReference type="STRING" id="212602.A0A420H718"/>
<comment type="subcellular location">
    <subcellularLocation>
        <location evidence="1">Nucleus</location>
    </subcellularLocation>
</comment>
<evidence type="ECO:0000256" key="6">
    <source>
        <dbReference type="ARBA" id="ARBA00038045"/>
    </source>
</evidence>
<comment type="caution">
    <text evidence="9">The sequence shown here is derived from an EMBL/GenBank/DDBJ whole genome shotgun (WGS) entry which is preliminary data.</text>
</comment>
<dbReference type="PANTHER" id="PTHR33572">
    <property type="entry name" value="SPORE DEVELOPMENT REGULATOR VOSA"/>
    <property type="match status" value="1"/>
</dbReference>
<feature type="region of interest" description="Disordered" evidence="7">
    <location>
        <begin position="202"/>
        <end position="343"/>
    </location>
</feature>
<dbReference type="InterPro" id="IPR037525">
    <property type="entry name" value="Velvet_dom"/>
</dbReference>
<dbReference type="Pfam" id="PF11754">
    <property type="entry name" value="Velvet"/>
    <property type="match status" value="1"/>
</dbReference>
<evidence type="ECO:0000259" key="8">
    <source>
        <dbReference type="PROSITE" id="PS51821"/>
    </source>
</evidence>
<evidence type="ECO:0000256" key="1">
    <source>
        <dbReference type="ARBA" id="ARBA00004123"/>
    </source>
</evidence>